<dbReference type="SMART" id="SM00831">
    <property type="entry name" value="Cation_ATPase_N"/>
    <property type="match status" value="1"/>
</dbReference>
<keyword evidence="5 17" id="KW-0812">Transmembrane</keyword>
<proteinExistence type="inferred from homology"/>
<dbReference type="Gene3D" id="3.40.1110.10">
    <property type="entry name" value="Calcium-transporting ATPase, cytoplasmic domain N"/>
    <property type="match status" value="1"/>
</dbReference>
<evidence type="ECO:0000256" key="6">
    <source>
        <dbReference type="ARBA" id="ARBA00022723"/>
    </source>
</evidence>
<dbReference type="SFLD" id="SFLDS00003">
    <property type="entry name" value="Haloacid_Dehalogenase"/>
    <property type="match status" value="1"/>
</dbReference>
<keyword evidence="4 17" id="KW-0109">Calcium transport</keyword>
<dbReference type="PANTHER" id="PTHR24093:SF434">
    <property type="entry name" value="CALCIUM-TRANSPORTING ATPASE 13, PLASMA MEMBRANE-TYPE-RELATED"/>
    <property type="match status" value="1"/>
</dbReference>
<evidence type="ECO:0000256" key="3">
    <source>
        <dbReference type="ARBA" id="ARBA00022448"/>
    </source>
</evidence>
<dbReference type="InterPro" id="IPR036412">
    <property type="entry name" value="HAD-like_sf"/>
</dbReference>
<dbReference type="NCBIfam" id="TIGR01494">
    <property type="entry name" value="ATPase_P-type"/>
    <property type="match status" value="2"/>
</dbReference>
<dbReference type="Pfam" id="PF00122">
    <property type="entry name" value="E1-E2_ATPase"/>
    <property type="match status" value="1"/>
</dbReference>
<feature type="transmembrane region" description="Helical" evidence="17">
    <location>
        <begin position="391"/>
        <end position="417"/>
    </location>
</feature>
<keyword evidence="6" id="KW-0479">Metal-binding</keyword>
<comment type="catalytic activity">
    <reaction evidence="16 17">
        <text>Ca(2+)(in) + ATP + H2O = Ca(2+)(out) + ADP + phosphate + H(+)</text>
        <dbReference type="Rhea" id="RHEA:18105"/>
        <dbReference type="ChEBI" id="CHEBI:15377"/>
        <dbReference type="ChEBI" id="CHEBI:15378"/>
        <dbReference type="ChEBI" id="CHEBI:29108"/>
        <dbReference type="ChEBI" id="CHEBI:30616"/>
        <dbReference type="ChEBI" id="CHEBI:43474"/>
        <dbReference type="ChEBI" id="CHEBI:456216"/>
        <dbReference type="EC" id="7.2.2.10"/>
    </reaction>
</comment>
<name>A0AA39TSM1_ACESA</name>
<feature type="transmembrane region" description="Helical" evidence="17">
    <location>
        <begin position="812"/>
        <end position="830"/>
    </location>
</feature>
<evidence type="ECO:0000256" key="17">
    <source>
        <dbReference type="RuleBase" id="RU361146"/>
    </source>
</evidence>
<comment type="caution">
    <text evidence="19">The sequence shown here is derived from an EMBL/GenBank/DDBJ whole genome shotgun (WGS) entry which is preliminary data.</text>
</comment>
<evidence type="ECO:0000256" key="11">
    <source>
        <dbReference type="ARBA" id="ARBA00022860"/>
    </source>
</evidence>
<evidence type="ECO:0000313" key="19">
    <source>
        <dbReference type="EMBL" id="KAK0607503.1"/>
    </source>
</evidence>
<evidence type="ECO:0000256" key="12">
    <source>
        <dbReference type="ARBA" id="ARBA00022967"/>
    </source>
</evidence>
<dbReference type="FunFam" id="3.40.1110.10:FF:000013">
    <property type="entry name" value="Calcium-transporting ATPase"/>
    <property type="match status" value="1"/>
</dbReference>
<comment type="function">
    <text evidence="17">Catalyzes the hydrolysis of ATP coupled with the transport of calcium.</text>
</comment>
<dbReference type="PRINTS" id="PR00119">
    <property type="entry name" value="CATATPASE"/>
</dbReference>
<dbReference type="GO" id="GO:0016887">
    <property type="term" value="F:ATP hydrolysis activity"/>
    <property type="evidence" value="ECO:0007669"/>
    <property type="project" value="InterPro"/>
</dbReference>
<dbReference type="PRINTS" id="PR00121">
    <property type="entry name" value="NAKATPASE"/>
</dbReference>
<evidence type="ECO:0000256" key="14">
    <source>
        <dbReference type="ARBA" id="ARBA00023065"/>
    </source>
</evidence>
<dbReference type="GO" id="GO:0005516">
    <property type="term" value="F:calmodulin binding"/>
    <property type="evidence" value="ECO:0007669"/>
    <property type="project" value="UniProtKB-KW"/>
</dbReference>
<evidence type="ECO:0000256" key="1">
    <source>
        <dbReference type="ARBA" id="ARBA00004141"/>
    </source>
</evidence>
<evidence type="ECO:0000256" key="10">
    <source>
        <dbReference type="ARBA" id="ARBA00022842"/>
    </source>
</evidence>
<keyword evidence="8 17" id="KW-0106">Calcium</keyword>
<dbReference type="Pfam" id="PF00689">
    <property type="entry name" value="Cation_ATPase_C"/>
    <property type="match status" value="1"/>
</dbReference>
<keyword evidence="11" id="KW-0112">Calmodulin-binding</keyword>
<dbReference type="InterPro" id="IPR023299">
    <property type="entry name" value="ATPase_P-typ_cyto_dom_N"/>
</dbReference>
<reference evidence="19" key="1">
    <citation type="journal article" date="2022" name="Plant J.">
        <title>Strategies of tolerance reflected in two North American maple genomes.</title>
        <authorList>
            <person name="McEvoy S.L."/>
            <person name="Sezen U.U."/>
            <person name="Trouern-Trend A."/>
            <person name="McMahon S.M."/>
            <person name="Schaberg P.G."/>
            <person name="Yang J."/>
            <person name="Wegrzyn J.L."/>
            <person name="Swenson N.G."/>
        </authorList>
    </citation>
    <scope>NUCLEOTIDE SEQUENCE</scope>
    <source>
        <strain evidence="19">NS2018</strain>
    </source>
</reference>
<dbReference type="PROSITE" id="PS00154">
    <property type="entry name" value="ATPASE_E1_E2"/>
    <property type="match status" value="1"/>
</dbReference>
<evidence type="ECO:0000256" key="16">
    <source>
        <dbReference type="ARBA" id="ARBA00048694"/>
    </source>
</evidence>
<dbReference type="NCBIfam" id="TIGR01517">
    <property type="entry name" value="ATPase-IIB_Ca"/>
    <property type="match status" value="1"/>
</dbReference>
<dbReference type="Gene3D" id="3.40.50.1000">
    <property type="entry name" value="HAD superfamily/HAD-like"/>
    <property type="match status" value="1"/>
</dbReference>
<evidence type="ECO:0000313" key="20">
    <source>
        <dbReference type="Proteomes" id="UP001168877"/>
    </source>
</evidence>
<dbReference type="Pfam" id="PF13246">
    <property type="entry name" value="Cation_ATPase"/>
    <property type="match status" value="1"/>
</dbReference>
<evidence type="ECO:0000256" key="2">
    <source>
        <dbReference type="ARBA" id="ARBA00006124"/>
    </source>
</evidence>
<dbReference type="EC" id="7.2.2.10" evidence="17"/>
<gene>
    <name evidence="19" type="ORF">LWI29_015972</name>
</gene>
<comment type="similarity">
    <text evidence="2 17">Belongs to the cation transport ATPase (P-type) (TC 3.A.3) family. Type IIB subfamily.</text>
</comment>
<feature type="transmembrane region" description="Helical" evidence="17">
    <location>
        <begin position="155"/>
        <end position="172"/>
    </location>
</feature>
<dbReference type="FunFam" id="2.70.150.10:FF:000006">
    <property type="entry name" value="Calcium-transporting ATPase"/>
    <property type="match status" value="1"/>
</dbReference>
<dbReference type="GO" id="GO:0046872">
    <property type="term" value="F:metal ion binding"/>
    <property type="evidence" value="ECO:0007669"/>
    <property type="project" value="UniProtKB-KW"/>
</dbReference>
<feature type="transmembrane region" description="Helical" evidence="17">
    <location>
        <begin position="945"/>
        <end position="964"/>
    </location>
</feature>
<dbReference type="InterPro" id="IPR059000">
    <property type="entry name" value="ATPase_P-type_domA"/>
</dbReference>
<dbReference type="InterPro" id="IPR001757">
    <property type="entry name" value="P_typ_ATPase"/>
</dbReference>
<keyword evidence="13 17" id="KW-1133">Transmembrane helix</keyword>
<protein>
    <recommendedName>
        <fullName evidence="17">Calcium-transporting ATPase</fullName>
        <ecNumber evidence="17">7.2.2.10</ecNumber>
    </recommendedName>
</protein>
<dbReference type="PANTHER" id="PTHR24093">
    <property type="entry name" value="CATION TRANSPORTING ATPASE"/>
    <property type="match status" value="1"/>
</dbReference>
<evidence type="ECO:0000256" key="4">
    <source>
        <dbReference type="ARBA" id="ARBA00022568"/>
    </source>
</evidence>
<evidence type="ECO:0000256" key="8">
    <source>
        <dbReference type="ARBA" id="ARBA00022837"/>
    </source>
</evidence>
<dbReference type="SUPFAM" id="SSF81653">
    <property type="entry name" value="Calcium ATPase, transduction domain A"/>
    <property type="match status" value="1"/>
</dbReference>
<keyword evidence="14 17" id="KW-0406">Ion transport</keyword>
<comment type="caution">
    <text evidence="17">Lacks conserved residue(s) required for the propagation of feature annotation.</text>
</comment>
<feature type="transmembrane region" description="Helical" evidence="17">
    <location>
        <begin position="184"/>
        <end position="203"/>
    </location>
</feature>
<dbReference type="InterPro" id="IPR044492">
    <property type="entry name" value="P_typ_ATPase_HD_dom"/>
</dbReference>
<dbReference type="AlphaFoldDB" id="A0AA39TSM1"/>
<keyword evidence="20" id="KW-1185">Reference proteome</keyword>
<reference evidence="19" key="2">
    <citation type="submission" date="2023-06" db="EMBL/GenBank/DDBJ databases">
        <authorList>
            <person name="Swenson N.G."/>
            <person name="Wegrzyn J.L."/>
            <person name="Mcevoy S.L."/>
        </authorList>
    </citation>
    <scope>NUCLEOTIDE SEQUENCE</scope>
    <source>
        <strain evidence="19">NS2018</strain>
        <tissue evidence="19">Leaf</tissue>
    </source>
</reference>
<feature type="transmembrane region" description="Helical" evidence="17">
    <location>
        <begin position="836"/>
        <end position="855"/>
    </location>
</feature>
<dbReference type="InterPro" id="IPR006408">
    <property type="entry name" value="P-type_ATPase_IIB"/>
</dbReference>
<keyword evidence="12" id="KW-1278">Translocase</keyword>
<dbReference type="InterPro" id="IPR004014">
    <property type="entry name" value="ATPase_P-typ_cation-transptr_N"/>
</dbReference>
<dbReference type="InterPro" id="IPR023298">
    <property type="entry name" value="ATPase_P-typ_TM_dom_sf"/>
</dbReference>
<dbReference type="Proteomes" id="UP001168877">
    <property type="component" value="Unassembled WGS sequence"/>
</dbReference>
<dbReference type="SFLD" id="SFLDG00002">
    <property type="entry name" value="C1.7:_P-type_atpase_like"/>
    <property type="match status" value="1"/>
</dbReference>
<dbReference type="InterPro" id="IPR018303">
    <property type="entry name" value="ATPase_P-typ_P_site"/>
</dbReference>
<evidence type="ECO:0000256" key="7">
    <source>
        <dbReference type="ARBA" id="ARBA00022741"/>
    </source>
</evidence>
<dbReference type="Gene3D" id="1.20.1110.10">
    <property type="entry name" value="Calcium-transporting ATPase, transmembrane domain"/>
    <property type="match status" value="1"/>
</dbReference>
<dbReference type="GO" id="GO:0005886">
    <property type="term" value="C:plasma membrane"/>
    <property type="evidence" value="ECO:0007669"/>
    <property type="project" value="TreeGrafter"/>
</dbReference>
<dbReference type="GO" id="GO:0005388">
    <property type="term" value="F:P-type calcium transporter activity"/>
    <property type="evidence" value="ECO:0007669"/>
    <property type="project" value="UniProtKB-EC"/>
</dbReference>
<evidence type="ECO:0000256" key="13">
    <source>
        <dbReference type="ARBA" id="ARBA00022989"/>
    </source>
</evidence>
<dbReference type="InterPro" id="IPR006068">
    <property type="entry name" value="ATPase_P-typ_cation-transptr_C"/>
</dbReference>
<keyword evidence="7 17" id="KW-0547">Nucleotide-binding</keyword>
<feature type="domain" description="Cation-transporting P-type ATPase N-terminal" evidence="18">
    <location>
        <begin position="98"/>
        <end position="172"/>
    </location>
</feature>
<dbReference type="GO" id="GO:0005524">
    <property type="term" value="F:ATP binding"/>
    <property type="evidence" value="ECO:0007669"/>
    <property type="project" value="UniProtKB-KW"/>
</dbReference>
<dbReference type="SFLD" id="SFLDF00027">
    <property type="entry name" value="p-type_atpase"/>
    <property type="match status" value="1"/>
</dbReference>
<keyword evidence="3 17" id="KW-0813">Transport</keyword>
<dbReference type="SUPFAM" id="SSF81660">
    <property type="entry name" value="Metal cation-transporting ATPase, ATP-binding domain N"/>
    <property type="match status" value="1"/>
</dbReference>
<dbReference type="Gene3D" id="2.70.150.10">
    <property type="entry name" value="Calcium-transporting ATPase, cytoplasmic transduction domain A"/>
    <property type="match status" value="1"/>
</dbReference>
<organism evidence="19 20">
    <name type="scientific">Acer saccharum</name>
    <name type="common">Sugar maple</name>
    <dbReference type="NCBI Taxonomy" id="4024"/>
    <lineage>
        <taxon>Eukaryota</taxon>
        <taxon>Viridiplantae</taxon>
        <taxon>Streptophyta</taxon>
        <taxon>Embryophyta</taxon>
        <taxon>Tracheophyta</taxon>
        <taxon>Spermatophyta</taxon>
        <taxon>Magnoliopsida</taxon>
        <taxon>eudicotyledons</taxon>
        <taxon>Gunneridae</taxon>
        <taxon>Pentapetalae</taxon>
        <taxon>rosids</taxon>
        <taxon>malvids</taxon>
        <taxon>Sapindales</taxon>
        <taxon>Sapindaceae</taxon>
        <taxon>Hippocastanoideae</taxon>
        <taxon>Acereae</taxon>
        <taxon>Acer</taxon>
    </lineage>
</organism>
<evidence type="ECO:0000256" key="9">
    <source>
        <dbReference type="ARBA" id="ARBA00022840"/>
    </source>
</evidence>
<dbReference type="SUPFAM" id="SSF81665">
    <property type="entry name" value="Calcium ATPase, transmembrane domain M"/>
    <property type="match status" value="1"/>
</dbReference>
<dbReference type="SUPFAM" id="SSF56784">
    <property type="entry name" value="HAD-like"/>
    <property type="match status" value="1"/>
</dbReference>
<keyword evidence="15 17" id="KW-0472">Membrane</keyword>
<dbReference type="InterPro" id="IPR008250">
    <property type="entry name" value="ATPase_P-typ_transduc_dom_A_sf"/>
</dbReference>
<accession>A0AA39TSM1</accession>
<comment type="subcellular location">
    <subcellularLocation>
        <location evidence="1 17">Membrane</location>
        <topology evidence="1 17">Multi-pass membrane protein</topology>
    </subcellularLocation>
</comment>
<evidence type="ECO:0000256" key="5">
    <source>
        <dbReference type="ARBA" id="ARBA00022692"/>
    </source>
</evidence>
<dbReference type="Pfam" id="PF00690">
    <property type="entry name" value="Cation_ATPase_N"/>
    <property type="match status" value="1"/>
</dbReference>
<evidence type="ECO:0000256" key="15">
    <source>
        <dbReference type="ARBA" id="ARBA00023136"/>
    </source>
</evidence>
<keyword evidence="9 17" id="KW-0067">ATP-binding</keyword>
<feature type="transmembrane region" description="Helical" evidence="17">
    <location>
        <begin position="342"/>
        <end position="360"/>
    </location>
</feature>
<keyword evidence="10" id="KW-0460">Magnesium</keyword>
<dbReference type="EMBL" id="JAUESC010000001">
    <property type="protein sequence ID" value="KAK0607503.1"/>
    <property type="molecule type" value="Genomic_DNA"/>
</dbReference>
<sequence>MAAIFRANVCIEFPLGVPATLSEPNKKWHSAFAKIYCSRTLLSLAKNAAAPNNYNKVSRSPSYTVVNLEPPAENKSFQIDQISLDKILKEKNLDKLRHFGGIPGVVSALETDINGGTIGSQEDVARRQEAFGSNTYKKPPAKSFFHFVVETFKDLTILILLGCAALSLGFGIKVHGPKDGWYDGGSIFIVVFLVIAVSAVSNFRQNKQFDKLSKVSNNIKIEVIRKGRGQQISIFEIVVGDIICLKIGDQIPADGLFLEGNSLQVDESSITGESDHVEVNRSHNPFLFSGTKVVDGYACMLATSVGMNTTWGQMMSQISHDTSEETPLQARINELTSSIRKVALAVAFLVLVVLLVRYFIAIGNTTDENGNREFNGRNTKTDNIVNAVLRIVASSVTIVVGAVPKGLSLAVTLTFAYSMKRMMFGQAMVRKLSACEMMASATIICMDKTGTLTLNQMKVTKFWLGKEHVIEGAATSISPWVVELIQQGVSLNTTGCVYKTSSGSEFEFSGSPTEKAILSWAVQELNMNMEELKQSCNILKVEVFNSQKKRSGVLMRKNVDNTIHVHWKGAAEMILAKCSSYYDASGIKKQMDDGEREIFGKIIQGMAASSLRCIAFAHKQVSEEEINDDLKKLDKDNLSLLGVVGIKDPCRPGVRSAVEDCQHAGVNVKMVTGDNVYTAKAIATECGILRLINQDLSSGLVVDGEEFRKYTHEERMDKVDRICVMAGSSPSDKLLMVKCLKEKEHVVVVFGDDAPTLKEADIGLSMGIQGTEVAKESSDVVILNDNFSSVATIIGWGRCVYTSIRIFIQFQLTVNIAALVINFVAAVSAGEVPLTAVQLLWVNLIMYTLGVLSMATKQPTRDLMGKPSVDLFTDIMWRSLLAQSMYQIVVLLTLQFRGESIFGLNEKVKDTMFFNIFVLCQVFNEINARKFDEESVYEWICKNKLFLGIIGIAIVVQVAMVEFLNKFANTERLNWGQWTACIGIAAVSWPIG</sequence>
<dbReference type="InterPro" id="IPR023214">
    <property type="entry name" value="HAD_sf"/>
</dbReference>
<dbReference type="FunFam" id="1.20.1110.10:FF:000039">
    <property type="entry name" value="Calcium-transporting ATPase"/>
    <property type="match status" value="1"/>
</dbReference>
<evidence type="ECO:0000259" key="18">
    <source>
        <dbReference type="SMART" id="SM00831"/>
    </source>
</evidence>